<comment type="subcellular location">
    <subcellularLocation>
        <location evidence="1">Virion membrane</location>
        <topology evidence="1">Single-pass type I membrane protein</topology>
    </subcellularLocation>
</comment>
<evidence type="ECO:0000259" key="12">
    <source>
        <dbReference type="Pfam" id="PF24833"/>
    </source>
</evidence>
<evidence type="ECO:0000256" key="5">
    <source>
        <dbReference type="ARBA" id="ARBA00022879"/>
    </source>
</evidence>
<dbReference type="EMBL" id="KM205018">
    <property type="protein sequence ID" value="AJR28546.1"/>
    <property type="molecule type" value="Viral_cRNA"/>
</dbReference>
<feature type="compositionally biased region" description="Polar residues" evidence="9">
    <location>
        <begin position="572"/>
        <end position="591"/>
    </location>
</feature>
<dbReference type="Gene3D" id="2.30.30.640">
    <property type="match status" value="1"/>
</dbReference>
<dbReference type="KEGG" id="vg:65102574"/>
<proteinExistence type="predicted"/>
<evidence type="ECO:0000256" key="10">
    <source>
        <dbReference type="SAM" id="Phobius"/>
    </source>
</evidence>
<reference evidence="13 14" key="1">
    <citation type="journal article" date="2015" name="PLoS Pathog.">
        <title>Evolution of genome size and complexity in the rhabdoviridae.</title>
        <authorList>
            <person name="Walker P.J."/>
            <person name="Firth C."/>
            <person name="Widen S.G."/>
            <person name="Blasdell K.R."/>
            <person name="Guzman H."/>
            <person name="Wood T.G."/>
            <person name="Paradkar P.N."/>
            <person name="Holmes E.C."/>
            <person name="Tesh R.B."/>
            <person name="Vasilakis N."/>
        </authorList>
    </citation>
    <scope>NUCLEOTIDE SEQUENCE [LARGE SCALE GENOMIC DNA]</scope>
    <source>
        <strain evidence="13">TB4-1054</strain>
    </source>
</reference>
<evidence type="ECO:0000256" key="3">
    <source>
        <dbReference type="ARBA" id="ARBA00022729"/>
    </source>
</evidence>
<keyword evidence="7 10" id="KW-0472">Membrane</keyword>
<sequence length="591" mass="68690">MISNMFFLFQLSLFLQFIAGDESLETITAPETPDPILLKGDTKYLFLVPSSVKNWKPADLNELTCPPLISKPDTSEMTYFSTDVMELQKHHELAPVEGYLCSGLRYKVICSEGFFGQKTIAKKIENIEPDSKQCLDDLSKFKNDDYLLPYFPSEDCNWMKETPTHKDFIVFQKHFVKYDPYNNGFYDPLLKKDYCDTQVCETEHDQTIWITEKSIENECIFNYPIKKHIFHTADFGKMIIDYELNQWTSVEDGCLINYCGREGIRLSNGMFFVGKFYKNLNNLQTCSAGTKVSYKPLTSKLEEIENEIILDQERLLCLDSIRQMTATKKLSFYSLSFLEPKSSSRHKVFRIHNKTLEYTETEWHPIMSFNFDEPNKIGIDKNGKSVYWNEWVPSGISGLLSGFNGVYKKENETKVTIARLETIKEDYDREMMIDHELVEVEHPKIVHLKRENITGSRVEIVNKEHSDVSGWLSSVLSSFWGKIMMTIISIILIVIIGLVLINCCPIICKSCIKRYKTKEESRNRHRLDREDNGRLRRQHRVIFNNQSNDEENAIEMVEYTDTPRPLRPIPDATTSDTESRSPTTAHSFFNR</sequence>
<dbReference type="Pfam" id="PF24833">
    <property type="entry name" value="Rhabdo_glycop_CD"/>
    <property type="match status" value="1"/>
</dbReference>
<dbReference type="Proteomes" id="UP000169518">
    <property type="component" value="Segment"/>
</dbReference>
<protein>
    <submittedName>
        <fullName evidence="13">Glycoprotein</fullName>
    </submittedName>
</protein>
<feature type="domain" description="Spike glycoprotein fusion" evidence="11">
    <location>
        <begin position="96"/>
        <end position="195"/>
    </location>
</feature>
<dbReference type="GO" id="GO:0055036">
    <property type="term" value="C:virion membrane"/>
    <property type="evidence" value="ECO:0007669"/>
    <property type="project" value="UniProtKB-SubCell"/>
</dbReference>
<keyword evidence="8" id="KW-0325">Glycoprotein</keyword>
<feature type="transmembrane region" description="Helical" evidence="10">
    <location>
        <begin position="483"/>
        <end position="508"/>
    </location>
</feature>
<evidence type="ECO:0000256" key="1">
    <source>
        <dbReference type="ARBA" id="ARBA00004563"/>
    </source>
</evidence>
<dbReference type="InterPro" id="IPR055447">
    <property type="entry name" value="Rhabdo_glycop_CD"/>
</dbReference>
<evidence type="ECO:0000256" key="6">
    <source>
        <dbReference type="ARBA" id="ARBA00022989"/>
    </source>
</evidence>
<evidence type="ECO:0000256" key="2">
    <source>
        <dbReference type="ARBA" id="ARBA00022692"/>
    </source>
</evidence>
<dbReference type="GO" id="GO:0019031">
    <property type="term" value="C:viral envelope"/>
    <property type="evidence" value="ECO:0007669"/>
    <property type="project" value="UniProtKB-KW"/>
</dbReference>
<keyword evidence="4" id="KW-0946">Virion</keyword>
<organism evidence="13 14">
    <name type="scientific">Bahia Grande virus</name>
    <dbReference type="NCBI Taxonomy" id="932699"/>
    <lineage>
        <taxon>Viruses</taxon>
        <taxon>Riboviria</taxon>
        <taxon>Orthornavirae</taxon>
        <taxon>Negarnaviricota</taxon>
        <taxon>Haploviricotina</taxon>
        <taxon>Monjiviricetes</taxon>
        <taxon>Mononegavirales</taxon>
        <taxon>Rhabdoviridae</taxon>
        <taxon>Alpharhabdovirinae</taxon>
        <taxon>Barhavirus</taxon>
        <taxon>Barhavirus bahia</taxon>
    </lineage>
</organism>
<keyword evidence="2 10" id="KW-0812">Transmembrane</keyword>
<evidence type="ECO:0000313" key="14">
    <source>
        <dbReference type="Proteomes" id="UP000169518"/>
    </source>
</evidence>
<name>A0A0D3R1P8_9RHAB</name>
<evidence type="ECO:0000259" key="11">
    <source>
        <dbReference type="Pfam" id="PF00974"/>
    </source>
</evidence>
<evidence type="ECO:0000256" key="4">
    <source>
        <dbReference type="ARBA" id="ARBA00022844"/>
    </source>
</evidence>
<accession>A0A0D3R1P8</accession>
<dbReference type="InterPro" id="IPR001903">
    <property type="entry name" value="Rhabdo_glycop_FD"/>
</dbReference>
<keyword evidence="6 10" id="KW-1133">Transmembrane helix</keyword>
<dbReference type="GeneID" id="65102574"/>
<keyword evidence="14" id="KW-1185">Reference proteome</keyword>
<dbReference type="Pfam" id="PF00974">
    <property type="entry name" value="Rhabdo_glycop_FD"/>
    <property type="match status" value="1"/>
</dbReference>
<keyword evidence="3" id="KW-0732">Signal</keyword>
<keyword evidence="5" id="KW-0261">Viral envelope protein</keyword>
<evidence type="ECO:0000256" key="9">
    <source>
        <dbReference type="SAM" id="MobiDB-lite"/>
    </source>
</evidence>
<dbReference type="Gene3D" id="2.30.29.130">
    <property type="match status" value="1"/>
</dbReference>
<feature type="region of interest" description="Disordered" evidence="9">
    <location>
        <begin position="563"/>
        <end position="591"/>
    </location>
</feature>
<evidence type="ECO:0000313" key="13">
    <source>
        <dbReference type="EMBL" id="AJR28546.1"/>
    </source>
</evidence>
<evidence type="ECO:0000256" key="8">
    <source>
        <dbReference type="ARBA" id="ARBA00023180"/>
    </source>
</evidence>
<evidence type="ECO:0000256" key="7">
    <source>
        <dbReference type="ARBA" id="ARBA00023136"/>
    </source>
</evidence>
<dbReference type="RefSeq" id="YP_010087306.1">
    <property type="nucleotide sequence ID" value="NC_055531.1"/>
</dbReference>
<dbReference type="SUPFAM" id="SSF161008">
    <property type="entry name" value="Viral glycoprotein ectodomain-like"/>
    <property type="match status" value="1"/>
</dbReference>
<feature type="domain" description="Spike glycoprotein G central" evidence="12">
    <location>
        <begin position="285"/>
        <end position="411"/>
    </location>
</feature>